<evidence type="ECO:0000313" key="2">
    <source>
        <dbReference type="Proteomes" id="UP001165120"/>
    </source>
</evidence>
<dbReference type="EMBL" id="BSXN01005404">
    <property type="protein sequence ID" value="GME82686.1"/>
    <property type="molecule type" value="Genomic_DNA"/>
</dbReference>
<sequence length="110" mass="12507">MVKSAQNLSKYSDSQLVILNTYNNGSPHHFMGGQMASARKSMYGNDSIDPMVEAEENADSRDFIYRPLLSIGSNPSFYLSDYGVFGKEQYLENVWNCIDWNIVNSRIPKK</sequence>
<dbReference type="PANTHER" id="PTHR43595:SF1">
    <property type="entry name" value="SMALL RIBOSOMAL SUBUNIT PROTEIN MS43"/>
    <property type="match status" value="1"/>
</dbReference>
<organism evidence="1 2">
    <name type="scientific">Candida boidinii</name>
    <name type="common">Yeast</name>
    <dbReference type="NCBI Taxonomy" id="5477"/>
    <lineage>
        <taxon>Eukaryota</taxon>
        <taxon>Fungi</taxon>
        <taxon>Dikarya</taxon>
        <taxon>Ascomycota</taxon>
        <taxon>Saccharomycotina</taxon>
        <taxon>Pichiomycetes</taxon>
        <taxon>Pichiales</taxon>
        <taxon>Pichiaceae</taxon>
        <taxon>Ogataea</taxon>
        <taxon>Ogataea/Candida clade</taxon>
    </lineage>
</organism>
<proteinExistence type="predicted"/>
<comment type="caution">
    <text evidence="1">The sequence shown here is derived from an EMBL/GenBank/DDBJ whole genome shotgun (WGS) entry which is preliminary data.</text>
</comment>
<dbReference type="InterPro" id="IPR036314">
    <property type="entry name" value="SOD_C_sf"/>
</dbReference>
<dbReference type="PANTHER" id="PTHR43595">
    <property type="entry name" value="37S RIBOSOMAL PROTEIN S26, MITOCHONDRIAL"/>
    <property type="match status" value="1"/>
</dbReference>
<evidence type="ECO:0000313" key="1">
    <source>
        <dbReference type="EMBL" id="GME82686.1"/>
    </source>
</evidence>
<dbReference type="Gene3D" id="3.55.40.20">
    <property type="entry name" value="Iron/manganese superoxide dismutase, C-terminal domain"/>
    <property type="match status" value="1"/>
</dbReference>
<reference evidence="1" key="1">
    <citation type="submission" date="2023-04" db="EMBL/GenBank/DDBJ databases">
        <title>Candida boidinii NBRC 10035.</title>
        <authorList>
            <person name="Ichikawa N."/>
            <person name="Sato H."/>
            <person name="Tonouchi N."/>
        </authorList>
    </citation>
    <scope>NUCLEOTIDE SEQUENCE</scope>
    <source>
        <strain evidence="1">NBRC 10035</strain>
    </source>
</reference>
<dbReference type="Proteomes" id="UP001165120">
    <property type="component" value="Unassembled WGS sequence"/>
</dbReference>
<dbReference type="SUPFAM" id="SSF54719">
    <property type="entry name" value="Fe,Mn superoxide dismutase (SOD), C-terminal domain"/>
    <property type="match status" value="1"/>
</dbReference>
<accession>A0A9W6WL05</accession>
<keyword evidence="2" id="KW-1185">Reference proteome</keyword>
<name>A0A9W6WL05_CANBO</name>
<gene>
    <name evidence="1" type="ORF">Cboi02_000681800</name>
</gene>
<protein>
    <submittedName>
        <fullName evidence="1">Unnamed protein product</fullName>
    </submittedName>
</protein>
<dbReference type="AlphaFoldDB" id="A0A9W6WL05"/>
<dbReference type="GO" id="GO:0005737">
    <property type="term" value="C:cytoplasm"/>
    <property type="evidence" value="ECO:0007669"/>
    <property type="project" value="TreeGrafter"/>
</dbReference>